<name>A0A3L8RVT5_CHLGU</name>
<keyword evidence="3" id="KW-1185">Reference proteome</keyword>
<evidence type="ECO:0000313" key="3">
    <source>
        <dbReference type="Proteomes" id="UP000276834"/>
    </source>
</evidence>
<dbReference type="Proteomes" id="UP000276834">
    <property type="component" value="Unassembled WGS sequence"/>
</dbReference>
<comment type="caution">
    <text evidence="2">The sequence shown here is derived from an EMBL/GenBank/DDBJ whole genome shotgun (WGS) entry which is preliminary data.</text>
</comment>
<evidence type="ECO:0000256" key="1">
    <source>
        <dbReference type="SAM" id="MobiDB-lite"/>
    </source>
</evidence>
<proteinExistence type="predicted"/>
<reference evidence="2 3" key="1">
    <citation type="journal article" date="2018" name="Proc. R. Soc. B">
        <title>A non-coding region near Follistatin controls head colour polymorphism in the Gouldian finch.</title>
        <authorList>
            <person name="Toomey M.B."/>
            <person name="Marques C.I."/>
            <person name="Andrade P."/>
            <person name="Araujo P.M."/>
            <person name="Sabatino S."/>
            <person name="Gazda M.A."/>
            <person name="Afonso S."/>
            <person name="Lopes R.J."/>
            <person name="Corbo J.C."/>
            <person name="Carneiro M."/>
        </authorList>
    </citation>
    <scope>NUCLEOTIDE SEQUENCE [LARGE SCALE GENOMIC DNA]</scope>
    <source>
        <strain evidence="2">Red01</strain>
        <tissue evidence="2">Muscle</tissue>
    </source>
</reference>
<accession>A0A3L8RVT5</accession>
<feature type="region of interest" description="Disordered" evidence="1">
    <location>
        <begin position="1"/>
        <end position="64"/>
    </location>
</feature>
<protein>
    <submittedName>
        <fullName evidence="2">Uncharacterized protein</fullName>
    </submittedName>
</protein>
<organism evidence="2 3">
    <name type="scientific">Chloebia gouldiae</name>
    <name type="common">Gouldian finch</name>
    <name type="synonym">Erythrura gouldiae</name>
    <dbReference type="NCBI Taxonomy" id="44316"/>
    <lineage>
        <taxon>Eukaryota</taxon>
        <taxon>Metazoa</taxon>
        <taxon>Chordata</taxon>
        <taxon>Craniata</taxon>
        <taxon>Vertebrata</taxon>
        <taxon>Euteleostomi</taxon>
        <taxon>Archelosauria</taxon>
        <taxon>Archosauria</taxon>
        <taxon>Dinosauria</taxon>
        <taxon>Saurischia</taxon>
        <taxon>Theropoda</taxon>
        <taxon>Coelurosauria</taxon>
        <taxon>Aves</taxon>
        <taxon>Neognathae</taxon>
        <taxon>Neoaves</taxon>
        <taxon>Telluraves</taxon>
        <taxon>Australaves</taxon>
        <taxon>Passeriformes</taxon>
        <taxon>Passeroidea</taxon>
        <taxon>Passeridae</taxon>
        <taxon>Chloebia</taxon>
    </lineage>
</organism>
<gene>
    <name evidence="2" type="ORF">DV515_00015340</name>
</gene>
<feature type="compositionally biased region" description="Polar residues" evidence="1">
    <location>
        <begin position="1"/>
        <end position="18"/>
    </location>
</feature>
<dbReference type="AlphaFoldDB" id="A0A3L8RVT5"/>
<sequence length="120" mass="12750">MESGTAGSCSRARLSQRTCLPGNAEQQTDRFLERAGPAGSQIWDAGAQPSPPASPDHPVGHLQAPECPQDPGLCSWKWAMATPSSSRVRGCSLRGCTGWGFGIRQIDPRVPPALGEPRDQ</sequence>
<dbReference type="EMBL" id="QUSF01000173">
    <property type="protein sequence ID" value="RLV88733.1"/>
    <property type="molecule type" value="Genomic_DNA"/>
</dbReference>
<evidence type="ECO:0000313" key="2">
    <source>
        <dbReference type="EMBL" id="RLV88733.1"/>
    </source>
</evidence>